<dbReference type="PANTHER" id="PTHR35936:SF25">
    <property type="entry name" value="ABC TRANSPORTER SUBSTRATE-BINDING PROTEIN"/>
    <property type="match status" value="1"/>
</dbReference>
<evidence type="ECO:0000313" key="4">
    <source>
        <dbReference type="EMBL" id="QIR15075.1"/>
    </source>
</evidence>
<keyword evidence="2" id="KW-0732">Signal</keyword>
<dbReference type="RefSeq" id="WP_167678485.1">
    <property type="nucleotide sequence ID" value="NZ_CP050313.1"/>
</dbReference>
<evidence type="ECO:0000256" key="1">
    <source>
        <dbReference type="ARBA" id="ARBA00010333"/>
    </source>
</evidence>
<dbReference type="Proteomes" id="UP000502608">
    <property type="component" value="Chromosome"/>
</dbReference>
<comment type="similarity">
    <text evidence="1">Belongs to the bacterial solute-binding protein 3 family.</text>
</comment>
<feature type="domain" description="Solute-binding protein family 3/N-terminal" evidence="3">
    <location>
        <begin position="27"/>
        <end position="257"/>
    </location>
</feature>
<evidence type="ECO:0000259" key="3">
    <source>
        <dbReference type="SMART" id="SM00062"/>
    </source>
</evidence>
<evidence type="ECO:0000313" key="5">
    <source>
        <dbReference type="Proteomes" id="UP000502608"/>
    </source>
</evidence>
<proteinExistence type="inferred from homology"/>
<protein>
    <submittedName>
        <fullName evidence="4">Amino acid ABC transporter substrate-binding protein</fullName>
    </submittedName>
</protein>
<dbReference type="KEGG" id="saes:HBH39_11760"/>
<gene>
    <name evidence="4" type="ORF">HBH39_11760</name>
</gene>
<accession>A0A6G9QLY0</accession>
<sequence length="276" mass="32224">MMKYAILLIACNITLLFMPTSVSGEIRLTIGSDHWPPYELAEKDFVTNGFSTQVVEAVLKRMNMQIEGKIQLYPFARLEHHILHGHIDAAFSLSSNTERQKQCYFPAEPLIDSKWVLFIRQEDKNRLRFSTLDDLKGKTIGVVRQYAYTPAFWAFLKKENNYETVSNDEQNFIKLRSGRIDYVIAEYANALTILKKLGLSDELMPLLTQPVYKTELYVIFNKQRISEQFVNRFSDTLKAFKRTSEYDRIYENYFLTHPLDKVHFSHVCHRGNCAVN</sequence>
<organism evidence="4 5">
    <name type="scientific">Shewanella aestuarii</name>
    <dbReference type="NCBI Taxonomy" id="1028752"/>
    <lineage>
        <taxon>Bacteria</taxon>
        <taxon>Pseudomonadati</taxon>
        <taxon>Pseudomonadota</taxon>
        <taxon>Gammaproteobacteria</taxon>
        <taxon>Alteromonadales</taxon>
        <taxon>Shewanellaceae</taxon>
        <taxon>Shewanella</taxon>
    </lineage>
</organism>
<dbReference type="SUPFAM" id="SSF53850">
    <property type="entry name" value="Periplasmic binding protein-like II"/>
    <property type="match status" value="1"/>
</dbReference>
<dbReference type="InterPro" id="IPR001638">
    <property type="entry name" value="Solute-binding_3/MltF_N"/>
</dbReference>
<dbReference type="Pfam" id="PF00497">
    <property type="entry name" value="SBP_bac_3"/>
    <property type="match status" value="1"/>
</dbReference>
<reference evidence="4 5" key="1">
    <citation type="submission" date="2020-03" db="EMBL/GenBank/DDBJ databases">
        <title>Complete genome sequence of Shewanella sp.</title>
        <authorList>
            <person name="Kim Y.-S."/>
            <person name="Kim S.-J."/>
            <person name="Jung H.-K."/>
            <person name="Kim K.-H."/>
        </authorList>
    </citation>
    <scope>NUCLEOTIDE SEQUENCE [LARGE SCALE GENOMIC DNA]</scope>
    <source>
        <strain evidence="4 5">PN3F2</strain>
    </source>
</reference>
<dbReference type="SMART" id="SM00062">
    <property type="entry name" value="PBPb"/>
    <property type="match status" value="1"/>
</dbReference>
<evidence type="ECO:0000256" key="2">
    <source>
        <dbReference type="ARBA" id="ARBA00022729"/>
    </source>
</evidence>
<keyword evidence="5" id="KW-1185">Reference proteome</keyword>
<dbReference type="AlphaFoldDB" id="A0A6G9QLY0"/>
<dbReference type="EMBL" id="CP050313">
    <property type="protein sequence ID" value="QIR15075.1"/>
    <property type="molecule type" value="Genomic_DNA"/>
</dbReference>
<dbReference type="PANTHER" id="PTHR35936">
    <property type="entry name" value="MEMBRANE-BOUND LYTIC MUREIN TRANSGLYCOSYLASE F"/>
    <property type="match status" value="1"/>
</dbReference>
<dbReference type="Gene3D" id="3.40.190.10">
    <property type="entry name" value="Periplasmic binding protein-like II"/>
    <property type="match status" value="2"/>
</dbReference>
<name>A0A6G9QLY0_9GAMM</name>